<gene>
    <name evidence="2" type="ORF">HJG63_011568</name>
</gene>
<organism evidence="2 3">
    <name type="scientific">Rousettus aegyptiacus</name>
    <name type="common">Egyptian fruit bat</name>
    <name type="synonym">Pteropus aegyptiacus</name>
    <dbReference type="NCBI Taxonomy" id="9407"/>
    <lineage>
        <taxon>Eukaryota</taxon>
        <taxon>Metazoa</taxon>
        <taxon>Chordata</taxon>
        <taxon>Craniata</taxon>
        <taxon>Vertebrata</taxon>
        <taxon>Euteleostomi</taxon>
        <taxon>Mammalia</taxon>
        <taxon>Eutheria</taxon>
        <taxon>Laurasiatheria</taxon>
        <taxon>Chiroptera</taxon>
        <taxon>Yinpterochiroptera</taxon>
        <taxon>Pteropodoidea</taxon>
        <taxon>Pteropodidae</taxon>
        <taxon>Rousettinae</taxon>
        <taxon>Rousettus</taxon>
    </lineage>
</organism>
<reference evidence="2 3" key="1">
    <citation type="journal article" date="2020" name="Nature">
        <title>Six reference-quality genomes reveal evolution of bat adaptations.</title>
        <authorList>
            <person name="Jebb D."/>
            <person name="Huang Z."/>
            <person name="Pippel M."/>
            <person name="Hughes G.M."/>
            <person name="Lavrichenko K."/>
            <person name="Devanna P."/>
            <person name="Winkler S."/>
            <person name="Jermiin L.S."/>
            <person name="Skirmuntt E.C."/>
            <person name="Katzourakis A."/>
            <person name="Burkitt-Gray L."/>
            <person name="Ray D.A."/>
            <person name="Sullivan K.A.M."/>
            <person name="Roscito J.G."/>
            <person name="Kirilenko B.M."/>
            <person name="Davalos L.M."/>
            <person name="Corthals A.P."/>
            <person name="Power M.L."/>
            <person name="Jones G."/>
            <person name="Ransome R.D."/>
            <person name="Dechmann D.K.N."/>
            <person name="Locatelli A.G."/>
            <person name="Puechmaille S.J."/>
            <person name="Fedrigo O."/>
            <person name="Jarvis E.D."/>
            <person name="Hiller M."/>
            <person name="Vernes S.C."/>
            <person name="Myers E.W."/>
            <person name="Teeling E.C."/>
        </authorList>
    </citation>
    <scope>NUCLEOTIDE SEQUENCE [LARGE SCALE GENOMIC DNA]</scope>
    <source>
        <strain evidence="2">MRouAeg1</strain>
        <tissue evidence="2">Muscle</tissue>
    </source>
</reference>
<dbReference type="EMBL" id="JACASE010000006">
    <property type="protein sequence ID" value="KAF6456937.1"/>
    <property type="molecule type" value="Genomic_DNA"/>
</dbReference>
<evidence type="ECO:0000313" key="2">
    <source>
        <dbReference type="EMBL" id="KAF6456937.1"/>
    </source>
</evidence>
<name>A0A7J8GAE3_ROUAE</name>
<dbReference type="Proteomes" id="UP000593571">
    <property type="component" value="Unassembled WGS sequence"/>
</dbReference>
<evidence type="ECO:0000313" key="3">
    <source>
        <dbReference type="Proteomes" id="UP000593571"/>
    </source>
</evidence>
<proteinExistence type="predicted"/>
<evidence type="ECO:0000256" key="1">
    <source>
        <dbReference type="SAM" id="MobiDB-lite"/>
    </source>
</evidence>
<comment type="caution">
    <text evidence="2">The sequence shown here is derived from an EMBL/GenBank/DDBJ whole genome shotgun (WGS) entry which is preliminary data.</text>
</comment>
<dbReference type="AlphaFoldDB" id="A0A7J8GAE3"/>
<accession>A0A7J8GAE3</accession>
<keyword evidence="3" id="KW-1185">Reference proteome</keyword>
<sequence length="140" mass="15020">MGARIRGWSQNPSGAVVWEVRILVPFWASGSPGSAEKPLGSASSPPGGTRCQSDRSRRARAGAAVSGPVPRDPVFLPAALPQTSVALPAPPRCFARRAERFLFFHTHILSSHFSTKPGIKNVASADKSQEISELRLEFCL</sequence>
<feature type="region of interest" description="Disordered" evidence="1">
    <location>
        <begin position="31"/>
        <end position="67"/>
    </location>
</feature>
<protein>
    <submittedName>
        <fullName evidence="2">Uncharacterized protein</fullName>
    </submittedName>
</protein>